<evidence type="ECO:0000313" key="4">
    <source>
        <dbReference type="Proteomes" id="UP000297918"/>
    </source>
</evidence>
<evidence type="ECO:0000313" key="2">
    <source>
        <dbReference type="EMBL" id="TGK90847.1"/>
    </source>
</evidence>
<evidence type="ECO:0000313" key="3">
    <source>
        <dbReference type="Proteomes" id="UP000297394"/>
    </source>
</evidence>
<dbReference type="PANTHER" id="PTHR34801:SF6">
    <property type="entry name" value="SLL1620 PROTEIN"/>
    <property type="match status" value="1"/>
</dbReference>
<evidence type="ECO:0000313" key="1">
    <source>
        <dbReference type="EMBL" id="TGK85081.1"/>
    </source>
</evidence>
<reference evidence="1 3" key="2">
    <citation type="journal article" date="2019" name="PLoS Negl. Trop. Dis.">
        <title>Revisiting the worldwide diversity of Leptospira species in the environment.</title>
        <authorList>
            <person name="Vincent A.T."/>
            <person name="Schiettekatte O."/>
            <person name="Bourhy P."/>
            <person name="Veyrier F.J."/>
            <person name="Picardeau M."/>
        </authorList>
    </citation>
    <scope>NUCLEOTIDE SEQUENCE [LARGE SCALE GENOMIC DNA]</scope>
    <source>
        <strain evidence="1 3">201800280</strain>
        <strain evidence="2">201800281</strain>
    </source>
</reference>
<dbReference type="OrthoDB" id="9793534at2"/>
<dbReference type="PANTHER" id="PTHR34801">
    <property type="entry name" value="EXPRESSED PROTEIN"/>
    <property type="match status" value="1"/>
</dbReference>
<comment type="caution">
    <text evidence="1">The sequence shown here is derived from an EMBL/GenBank/DDBJ whole genome shotgun (WGS) entry which is preliminary data.</text>
</comment>
<dbReference type="EMBL" id="RQFL01000024">
    <property type="protein sequence ID" value="TGK90847.1"/>
    <property type="molecule type" value="Genomic_DNA"/>
</dbReference>
<dbReference type="Proteomes" id="UP000297918">
    <property type="component" value="Unassembled WGS sequence"/>
</dbReference>
<dbReference type="Proteomes" id="UP000297394">
    <property type="component" value="Unassembled WGS sequence"/>
</dbReference>
<dbReference type="RefSeq" id="WP_135750001.1">
    <property type="nucleotide sequence ID" value="NZ_RQFL01000024.1"/>
</dbReference>
<dbReference type="EMBL" id="RQFM01000022">
    <property type="protein sequence ID" value="TGK85081.1"/>
    <property type="molecule type" value="Genomic_DNA"/>
</dbReference>
<protein>
    <submittedName>
        <fullName evidence="1">DUF1499 domain-containing protein</fullName>
    </submittedName>
</protein>
<organism evidence="1 3">
    <name type="scientific">Leptospira bourretii</name>
    <dbReference type="NCBI Taxonomy" id="2484962"/>
    <lineage>
        <taxon>Bacteria</taxon>
        <taxon>Pseudomonadati</taxon>
        <taxon>Spirochaetota</taxon>
        <taxon>Spirochaetia</taxon>
        <taxon>Leptospirales</taxon>
        <taxon>Leptospiraceae</taxon>
        <taxon>Leptospira</taxon>
    </lineage>
</organism>
<name>A0A4R9ILJ4_9LEPT</name>
<gene>
    <name evidence="1" type="ORF">EHQ23_10430</name>
    <name evidence="2" type="ORF">EHQ26_12030</name>
</gene>
<proteinExistence type="predicted"/>
<dbReference type="Pfam" id="PF07386">
    <property type="entry name" value="DUF1499"/>
    <property type="match status" value="1"/>
</dbReference>
<dbReference type="InterPro" id="IPR010865">
    <property type="entry name" value="DUF1499"/>
</dbReference>
<dbReference type="PIRSF" id="PIRSF026426">
    <property type="entry name" value="DUF1499"/>
    <property type="match status" value="1"/>
</dbReference>
<keyword evidence="4" id="KW-1185">Reference proteome</keyword>
<sequence>MNQKLRIILSPLFVFFFLFVGCTGTRPNYLGIKTDKLNNCPATPNCITSFADPTDTVHYRSPVTYKKPLVEAYKILKERLEQSPRTKIIQENSNYIYTEFTSLIMRYVDDVEFYFDEKNKLLHFRSASRLGKSDLGVNRKRIESLLKDLDI</sequence>
<dbReference type="PROSITE" id="PS51257">
    <property type="entry name" value="PROKAR_LIPOPROTEIN"/>
    <property type="match status" value="1"/>
</dbReference>
<dbReference type="AlphaFoldDB" id="A0A4R9ILJ4"/>
<reference evidence="2" key="1">
    <citation type="submission" date="2018-10" db="EMBL/GenBank/DDBJ databases">
        <authorList>
            <person name="Vincent A.T."/>
            <person name="Schiettekatte O."/>
            <person name="Bourhy P."/>
            <person name="Veyrier F.J."/>
            <person name="Picardeau M."/>
        </authorList>
    </citation>
    <scope>NUCLEOTIDE SEQUENCE</scope>
    <source>
        <strain evidence="2">201800281</strain>
    </source>
</reference>
<accession>A0A4R9ILJ4</accession>